<proteinExistence type="predicted"/>
<keyword evidence="2" id="KW-1185">Reference proteome</keyword>
<gene>
    <name evidence="1" type="ORF">QFC20_003852</name>
</gene>
<reference evidence="1" key="1">
    <citation type="submission" date="2023-04" db="EMBL/GenBank/DDBJ databases">
        <title>Draft Genome sequencing of Naganishia species isolated from polar environments using Oxford Nanopore Technology.</title>
        <authorList>
            <person name="Leo P."/>
            <person name="Venkateswaran K."/>
        </authorList>
    </citation>
    <scope>NUCLEOTIDE SEQUENCE</scope>
    <source>
        <strain evidence="1">MNA-CCFEE 5262</strain>
    </source>
</reference>
<evidence type="ECO:0000313" key="1">
    <source>
        <dbReference type="EMBL" id="KAJ9106952.1"/>
    </source>
</evidence>
<dbReference type="EMBL" id="JASBWS010000039">
    <property type="protein sequence ID" value="KAJ9106952.1"/>
    <property type="molecule type" value="Genomic_DNA"/>
</dbReference>
<protein>
    <submittedName>
        <fullName evidence="1">Uncharacterized protein</fullName>
    </submittedName>
</protein>
<sequence length="875" mass="95878">MFTNDLIDTSIPGEVYDGRSARLSSEGIKLDGMIYHSSVQLVKEIMSRSPGKRDRSGELQRANGRRSEERINLDDEEPDTLERARRRIAAWPTRGVRASITSTTLQHGEESRVSEKEGRQSFGERDAERYTEGDPAVLHGSRSAERMSGYGHVAEEETTDEEDSPIRRIDHSINRTSRKQSASRTTLSHDHRSSSSMHNRTPTFHTSRSFQEDEPESMAALDPTTSRITPLRNDKSTLSAHNRASPSAHQTSSLYPDSQTQTSSSSASPSSFQRRFREIQSQSPGKVSWGRDVRVESDRGSGIEDDRVQRDRSGTTNGGMTSSTMERSLGLLEQETNGSQGAARDVAAERESSGRERSGRLSTGAALMRDGFPGASKRRIGEGDESTRDRGRISMKGTASTMDRLTITSKGQDEQNAGRSPSSRTQDRHLSPITNTVHDAIPAPPPSAREMSFAQIDHSTPVRGGPGLRVRGIFASSEDDDTVDSTVSSSPVVKASAMEEERLSRSVLRADGRSGEGVSSRGGNWTGEETSRRNGDQGGEGVSRGEDVDARHRTTARDTSTQETTRASRSVSFHTPQRTEEPVVSSSRAVGTSPSDRNADITPTSSRSATPVRRRSLMARESSEASFDVARSIRENAKVEREGTTSYSGRRSIAERDERGEEPSGSESEKNEVDLQPGVTHRSGRTPPLTTHPIPTVSASPRRRTPRRSASPPGQPPRQQDVTHQTSYNHSVRSAESFFGVTLDRTDDGDRSRMSFAGRSDSPRDGIKREDPPYSIDAAEAPQARHTPPRDAPSNSAHTPPTNVPLESAVGPHVLAWFETHKLLEHDRTIAERASAAAENELRTALRDAAVRRKERGSEDANWIRWAIAGLVAVL</sequence>
<organism evidence="1 2">
    <name type="scientific">Naganishia adeliensis</name>
    <dbReference type="NCBI Taxonomy" id="92952"/>
    <lineage>
        <taxon>Eukaryota</taxon>
        <taxon>Fungi</taxon>
        <taxon>Dikarya</taxon>
        <taxon>Basidiomycota</taxon>
        <taxon>Agaricomycotina</taxon>
        <taxon>Tremellomycetes</taxon>
        <taxon>Filobasidiales</taxon>
        <taxon>Filobasidiaceae</taxon>
        <taxon>Naganishia</taxon>
    </lineage>
</organism>
<accession>A0ACC2W8M5</accession>
<dbReference type="Proteomes" id="UP001230649">
    <property type="component" value="Unassembled WGS sequence"/>
</dbReference>
<name>A0ACC2W8M5_9TREE</name>
<evidence type="ECO:0000313" key="2">
    <source>
        <dbReference type="Proteomes" id="UP001230649"/>
    </source>
</evidence>
<comment type="caution">
    <text evidence="1">The sequence shown here is derived from an EMBL/GenBank/DDBJ whole genome shotgun (WGS) entry which is preliminary data.</text>
</comment>